<organism evidence="11 12">
    <name type="scientific">Collybia nuda</name>
    <dbReference type="NCBI Taxonomy" id="64659"/>
    <lineage>
        <taxon>Eukaryota</taxon>
        <taxon>Fungi</taxon>
        <taxon>Dikarya</taxon>
        <taxon>Basidiomycota</taxon>
        <taxon>Agaricomycotina</taxon>
        <taxon>Agaricomycetes</taxon>
        <taxon>Agaricomycetidae</taxon>
        <taxon>Agaricales</taxon>
        <taxon>Tricholomatineae</taxon>
        <taxon>Clitocybaceae</taxon>
        <taxon>Collybia</taxon>
    </lineage>
</organism>
<dbReference type="PANTHER" id="PTHR46300:SF7">
    <property type="entry name" value="P450, PUTATIVE (EUROFUNG)-RELATED"/>
    <property type="match status" value="1"/>
</dbReference>
<feature type="binding site" description="axial binding residue" evidence="9">
    <location>
        <position position="442"/>
    </location>
    <ligand>
        <name>heme</name>
        <dbReference type="ChEBI" id="CHEBI:30413"/>
    </ligand>
    <ligandPart>
        <name>Fe</name>
        <dbReference type="ChEBI" id="CHEBI:18248"/>
    </ligandPart>
</feature>
<keyword evidence="4 9" id="KW-0349">Heme</keyword>
<dbReference type="GO" id="GO:0004497">
    <property type="term" value="F:monooxygenase activity"/>
    <property type="evidence" value="ECO:0007669"/>
    <property type="project" value="UniProtKB-KW"/>
</dbReference>
<keyword evidence="6 10" id="KW-0560">Oxidoreductase</keyword>
<protein>
    <submittedName>
        <fullName evidence="11">Cytochrome P450</fullName>
    </submittedName>
</protein>
<accession>A0A9P6C9T9</accession>
<dbReference type="PRINTS" id="PR00385">
    <property type="entry name" value="P450"/>
</dbReference>
<dbReference type="PRINTS" id="PR00463">
    <property type="entry name" value="EP450I"/>
</dbReference>
<keyword evidence="5 9" id="KW-0479">Metal-binding</keyword>
<sequence>MPQIYLLLGLVGLLLAIYAYTKNSRNSHRRLPLPPGPKKLPLIGNLFNVPTNLGWVTYHKWCKELQTDIIHLDVAGTSIVVLDNAEAATELLEKRSQIYSSRPRMPMLGELAGWSSNVGFMPYGETWRRCRRLIHTAHSPEITKQYRPQQLKATHELLRRLLDDPDDFMDHFKHMTGETIMLITYGIEVLPKADPYIDMAERALESVAIAGVPGAFLVDALPMLKHVPDWMPFTSFKHKAKEWKKIASMMADMPLEATKRNIESGDYVPSFASYCLERSQSSQDPAFEESIIKNAAWSLYVGGADTIVAALGSCVLGLLTNPSALKKAQQEMESVLGVGRLPGFEDQDSLPYVMAIVNETLRWRDVAPLGFPHYTTAEDEYNGYHIPKGSIVMANTWAMLHDGAVYPDPFKFNPDRYIKDGKLDLEIKDPKLVAFGFGRRVCPGSNLALSTLWITLASMMAAFEITKAVDENGEVIEPTLEYRPDLINIPLPFKCSIKPRSEEIEKLLRY</sequence>
<dbReference type="GO" id="GO:0020037">
    <property type="term" value="F:heme binding"/>
    <property type="evidence" value="ECO:0007669"/>
    <property type="project" value="InterPro"/>
</dbReference>
<dbReference type="CDD" id="cd11065">
    <property type="entry name" value="CYP64-like"/>
    <property type="match status" value="1"/>
</dbReference>
<evidence type="ECO:0000256" key="8">
    <source>
        <dbReference type="ARBA" id="ARBA00023033"/>
    </source>
</evidence>
<dbReference type="InterPro" id="IPR017972">
    <property type="entry name" value="Cyt_P450_CS"/>
</dbReference>
<name>A0A9P6C9T9_9AGAR</name>
<dbReference type="Gene3D" id="1.10.630.10">
    <property type="entry name" value="Cytochrome P450"/>
    <property type="match status" value="1"/>
</dbReference>
<dbReference type="EMBL" id="MU150362">
    <property type="protein sequence ID" value="KAF9457686.1"/>
    <property type="molecule type" value="Genomic_DNA"/>
</dbReference>
<evidence type="ECO:0000256" key="3">
    <source>
        <dbReference type="ARBA" id="ARBA00010617"/>
    </source>
</evidence>
<evidence type="ECO:0000313" key="12">
    <source>
        <dbReference type="Proteomes" id="UP000807353"/>
    </source>
</evidence>
<evidence type="ECO:0000256" key="2">
    <source>
        <dbReference type="ARBA" id="ARBA00005179"/>
    </source>
</evidence>
<comment type="similarity">
    <text evidence="3 10">Belongs to the cytochrome P450 family.</text>
</comment>
<proteinExistence type="inferred from homology"/>
<evidence type="ECO:0000256" key="5">
    <source>
        <dbReference type="ARBA" id="ARBA00022723"/>
    </source>
</evidence>
<evidence type="ECO:0000313" key="11">
    <source>
        <dbReference type="EMBL" id="KAF9457686.1"/>
    </source>
</evidence>
<comment type="cofactor">
    <cofactor evidence="1 9">
        <name>heme</name>
        <dbReference type="ChEBI" id="CHEBI:30413"/>
    </cofactor>
</comment>
<dbReference type="PROSITE" id="PS00086">
    <property type="entry name" value="CYTOCHROME_P450"/>
    <property type="match status" value="1"/>
</dbReference>
<keyword evidence="7 9" id="KW-0408">Iron</keyword>
<dbReference type="GO" id="GO:0005506">
    <property type="term" value="F:iron ion binding"/>
    <property type="evidence" value="ECO:0007669"/>
    <property type="project" value="InterPro"/>
</dbReference>
<dbReference type="AlphaFoldDB" id="A0A9P6C9T9"/>
<gene>
    <name evidence="11" type="ORF">BDZ94DRAFT_195444</name>
</gene>
<evidence type="ECO:0000256" key="9">
    <source>
        <dbReference type="PIRSR" id="PIRSR602401-1"/>
    </source>
</evidence>
<dbReference type="InterPro" id="IPR001128">
    <property type="entry name" value="Cyt_P450"/>
</dbReference>
<dbReference type="PANTHER" id="PTHR46300">
    <property type="entry name" value="P450, PUTATIVE (EUROFUNG)-RELATED-RELATED"/>
    <property type="match status" value="1"/>
</dbReference>
<evidence type="ECO:0000256" key="7">
    <source>
        <dbReference type="ARBA" id="ARBA00023004"/>
    </source>
</evidence>
<dbReference type="SUPFAM" id="SSF48264">
    <property type="entry name" value="Cytochrome P450"/>
    <property type="match status" value="1"/>
</dbReference>
<comment type="caution">
    <text evidence="11">The sequence shown here is derived from an EMBL/GenBank/DDBJ whole genome shotgun (WGS) entry which is preliminary data.</text>
</comment>
<evidence type="ECO:0000256" key="10">
    <source>
        <dbReference type="RuleBase" id="RU000461"/>
    </source>
</evidence>
<keyword evidence="12" id="KW-1185">Reference proteome</keyword>
<comment type="pathway">
    <text evidence="2">Secondary metabolite biosynthesis.</text>
</comment>
<dbReference type="InterPro" id="IPR050364">
    <property type="entry name" value="Cytochrome_P450_fung"/>
</dbReference>
<dbReference type="InterPro" id="IPR002401">
    <property type="entry name" value="Cyt_P450_E_grp-I"/>
</dbReference>
<dbReference type="InterPro" id="IPR036396">
    <property type="entry name" value="Cyt_P450_sf"/>
</dbReference>
<reference evidence="11" key="1">
    <citation type="submission" date="2020-11" db="EMBL/GenBank/DDBJ databases">
        <authorList>
            <consortium name="DOE Joint Genome Institute"/>
            <person name="Ahrendt S."/>
            <person name="Riley R."/>
            <person name="Andreopoulos W."/>
            <person name="Labutti K."/>
            <person name="Pangilinan J."/>
            <person name="Ruiz-Duenas F.J."/>
            <person name="Barrasa J.M."/>
            <person name="Sanchez-Garcia M."/>
            <person name="Camarero S."/>
            <person name="Miyauchi S."/>
            <person name="Serrano A."/>
            <person name="Linde D."/>
            <person name="Babiker R."/>
            <person name="Drula E."/>
            <person name="Ayuso-Fernandez I."/>
            <person name="Pacheco R."/>
            <person name="Padilla G."/>
            <person name="Ferreira P."/>
            <person name="Barriuso J."/>
            <person name="Kellner H."/>
            <person name="Castanera R."/>
            <person name="Alfaro M."/>
            <person name="Ramirez L."/>
            <person name="Pisabarro A.G."/>
            <person name="Kuo A."/>
            <person name="Tritt A."/>
            <person name="Lipzen A."/>
            <person name="He G."/>
            <person name="Yan M."/>
            <person name="Ng V."/>
            <person name="Cullen D."/>
            <person name="Martin F."/>
            <person name="Rosso M.-N."/>
            <person name="Henrissat B."/>
            <person name="Hibbett D."/>
            <person name="Martinez A.T."/>
            <person name="Grigoriev I.V."/>
        </authorList>
    </citation>
    <scope>NUCLEOTIDE SEQUENCE</scope>
    <source>
        <strain evidence="11">CBS 247.69</strain>
    </source>
</reference>
<dbReference type="GO" id="GO:0016705">
    <property type="term" value="F:oxidoreductase activity, acting on paired donors, with incorporation or reduction of molecular oxygen"/>
    <property type="evidence" value="ECO:0007669"/>
    <property type="project" value="InterPro"/>
</dbReference>
<dbReference type="OrthoDB" id="2789670at2759"/>
<dbReference type="Proteomes" id="UP000807353">
    <property type="component" value="Unassembled WGS sequence"/>
</dbReference>
<dbReference type="Pfam" id="PF00067">
    <property type="entry name" value="p450"/>
    <property type="match status" value="1"/>
</dbReference>
<evidence type="ECO:0000256" key="4">
    <source>
        <dbReference type="ARBA" id="ARBA00022617"/>
    </source>
</evidence>
<evidence type="ECO:0000256" key="1">
    <source>
        <dbReference type="ARBA" id="ARBA00001971"/>
    </source>
</evidence>
<evidence type="ECO:0000256" key="6">
    <source>
        <dbReference type="ARBA" id="ARBA00023002"/>
    </source>
</evidence>
<keyword evidence="8 10" id="KW-0503">Monooxygenase</keyword>